<dbReference type="Proteomes" id="UP000317894">
    <property type="component" value="Unassembled WGS sequence"/>
</dbReference>
<name>A0A552UA98_9SPHN</name>
<gene>
    <name evidence="2" type="ORF">FMM06_16005</name>
</gene>
<evidence type="ECO:0000313" key="2">
    <source>
        <dbReference type="EMBL" id="TRW15145.1"/>
    </source>
</evidence>
<dbReference type="InterPro" id="IPR009492">
    <property type="entry name" value="TniQ"/>
</dbReference>
<proteinExistence type="predicted"/>
<dbReference type="OrthoDB" id="7595282at2"/>
<comment type="caution">
    <text evidence="2">The sequence shown here is derived from an EMBL/GenBank/DDBJ whole genome shotgun (WGS) entry which is preliminary data.</text>
</comment>
<dbReference type="Pfam" id="PF06527">
    <property type="entry name" value="TniQ"/>
    <property type="match status" value="1"/>
</dbReference>
<reference evidence="2 3" key="1">
    <citation type="submission" date="2019-07" db="EMBL/GenBank/DDBJ databases">
        <title>Novel species isolated from glacier.</title>
        <authorList>
            <person name="Liu Q."/>
            <person name="Xin Y.-H."/>
        </authorList>
    </citation>
    <scope>NUCLEOTIDE SEQUENCE [LARGE SCALE GENOMIC DNA]</scope>
    <source>
        <strain evidence="2 3">LB1R16</strain>
    </source>
</reference>
<organism evidence="2 3">
    <name type="scientific">Glacieibacterium frigidum</name>
    <dbReference type="NCBI Taxonomy" id="2593303"/>
    <lineage>
        <taxon>Bacteria</taxon>
        <taxon>Pseudomonadati</taxon>
        <taxon>Pseudomonadota</taxon>
        <taxon>Alphaproteobacteria</taxon>
        <taxon>Sphingomonadales</taxon>
        <taxon>Sphingosinicellaceae</taxon>
        <taxon>Glacieibacterium</taxon>
    </lineage>
</organism>
<feature type="domain" description="TniQ" evidence="1">
    <location>
        <begin position="5"/>
        <end position="143"/>
    </location>
</feature>
<dbReference type="RefSeq" id="WP_144335314.1">
    <property type="nucleotide sequence ID" value="NZ_VJWA01000002.1"/>
</dbReference>
<sequence length="521" mass="55629">MTRLPLRLRPVVGEPGHGALLRLAGRNGESRAGWFATSLGLDYREVLTGRHVEAIATRAGLNPGELARFSPDIDAPTRTVLLNGQEVALGDWSASSRRACVACCAADEEEARATGRALDWAVAHRAFLDVRSIERCPIHRLPLHNCCLGCGTELLWSRAPLGACPHGCRLSSFNARGDLDVSLERYLAARIGFGPTIAMLLLDGLPYRRVAQLLERVGRVELLGWTRRLARQTPEADAAARRLGFEMVSDWPASLLRALDGILLAASEPVGVEEGIIARYGWVYPDWLAVENDEVTALIAPIVRGHAVLNGIVARDEPMLGHRPPPTISLTAAARLSGLSRERTRALLEGAGAIPDGSKRGVAFALEPAAVAAATTAQKTMGLTRESAAVLLGTSRSRVADLLRAGLLDREGKHVAATSIETLLRLLHSKSRSQPAPPSAVPLPRACRGWGVPLAEACEAIVVGRLAVWASPASGGLSMLLVRPEDLGARRRQLSLAVAARRIGIHTECMGQLVRAGAVAI</sequence>
<evidence type="ECO:0000313" key="3">
    <source>
        <dbReference type="Proteomes" id="UP000317894"/>
    </source>
</evidence>
<keyword evidence="3" id="KW-1185">Reference proteome</keyword>
<evidence type="ECO:0000259" key="1">
    <source>
        <dbReference type="Pfam" id="PF06527"/>
    </source>
</evidence>
<dbReference type="AlphaFoldDB" id="A0A552UA98"/>
<accession>A0A552UA98</accession>
<protein>
    <recommendedName>
        <fullName evidence="1">TniQ domain-containing protein</fullName>
    </recommendedName>
</protein>
<dbReference type="EMBL" id="VJWA01000002">
    <property type="protein sequence ID" value="TRW15145.1"/>
    <property type="molecule type" value="Genomic_DNA"/>
</dbReference>